<keyword evidence="1" id="KW-0614">Plasmid</keyword>
<dbReference type="RefSeq" id="WP_173945118.1">
    <property type="nucleotide sequence ID" value="NZ_CP102846.1"/>
</dbReference>
<keyword evidence="2" id="KW-1185">Reference proteome</keyword>
<evidence type="ECO:0000313" key="1">
    <source>
        <dbReference type="EMBL" id="UVF22520.1"/>
    </source>
</evidence>
<gene>
    <name evidence="1" type="ORF">HPT29_025565</name>
</gene>
<reference evidence="1" key="1">
    <citation type="submission" date="2022-08" db="EMBL/GenBank/DDBJ databases">
        <title>Microvirga terrae sp. nov., isolated from soil.</title>
        <authorList>
            <person name="Kim K.H."/>
            <person name="Seo Y.L."/>
            <person name="Kim J.M."/>
            <person name="Lee J.K."/>
            <person name="Han D.M."/>
            <person name="Jeon C.O."/>
        </authorList>
    </citation>
    <scope>NUCLEOTIDE SEQUENCE</scope>
    <source>
        <strain evidence="1">R24</strain>
        <plasmid evidence="1">pR24_1</plasmid>
    </source>
</reference>
<proteinExistence type="predicted"/>
<dbReference type="Proteomes" id="UP001017257">
    <property type="component" value="Plasmid pR24_1"/>
</dbReference>
<sequence length="71" mass="8192">MMTDPSPSQDTDLVDHHDYRIRLNPSGLDWMALVTRPDQKPTLVMAPERETVLAMAREWIDRQLASDESLQ</sequence>
<accession>A0ABY5RZ42</accession>
<organism evidence="1 2">
    <name type="scientific">Microvirga terrae</name>
    <dbReference type="NCBI Taxonomy" id="2740529"/>
    <lineage>
        <taxon>Bacteria</taxon>
        <taxon>Pseudomonadati</taxon>
        <taxon>Pseudomonadota</taxon>
        <taxon>Alphaproteobacteria</taxon>
        <taxon>Hyphomicrobiales</taxon>
        <taxon>Methylobacteriaceae</taxon>
        <taxon>Microvirga</taxon>
    </lineage>
</organism>
<geneLocation type="plasmid" evidence="1 2">
    <name>pR24_1</name>
</geneLocation>
<evidence type="ECO:0000313" key="2">
    <source>
        <dbReference type="Proteomes" id="UP001017257"/>
    </source>
</evidence>
<protein>
    <submittedName>
        <fullName evidence="1">Uncharacterized protein</fullName>
    </submittedName>
</protein>
<name>A0ABY5RZ42_9HYPH</name>
<dbReference type="EMBL" id="CP102846">
    <property type="protein sequence ID" value="UVF22520.1"/>
    <property type="molecule type" value="Genomic_DNA"/>
</dbReference>